<evidence type="ECO:0000313" key="2">
    <source>
        <dbReference type="Proteomes" id="UP000257109"/>
    </source>
</evidence>
<accession>A0A371GIJ9</accession>
<evidence type="ECO:0000313" key="1">
    <source>
        <dbReference type="EMBL" id="RDX90356.1"/>
    </source>
</evidence>
<dbReference type="Gene3D" id="3.30.420.10">
    <property type="entry name" value="Ribonuclease H-like superfamily/Ribonuclease H"/>
    <property type="match status" value="1"/>
</dbReference>
<dbReference type="OrthoDB" id="1938712at2759"/>
<evidence type="ECO:0008006" key="3">
    <source>
        <dbReference type="Google" id="ProtNLM"/>
    </source>
</evidence>
<dbReference type="InterPro" id="IPR012337">
    <property type="entry name" value="RNaseH-like_sf"/>
</dbReference>
<protein>
    <recommendedName>
        <fullName evidence="3">Integrase catalytic domain-containing protein</fullName>
    </recommendedName>
</protein>
<keyword evidence="2" id="KW-1185">Reference proteome</keyword>
<dbReference type="GO" id="GO:0003676">
    <property type="term" value="F:nucleic acid binding"/>
    <property type="evidence" value="ECO:0007669"/>
    <property type="project" value="InterPro"/>
</dbReference>
<organism evidence="1 2">
    <name type="scientific">Mucuna pruriens</name>
    <name type="common">Velvet bean</name>
    <name type="synonym">Dolichos pruriens</name>
    <dbReference type="NCBI Taxonomy" id="157652"/>
    <lineage>
        <taxon>Eukaryota</taxon>
        <taxon>Viridiplantae</taxon>
        <taxon>Streptophyta</taxon>
        <taxon>Embryophyta</taxon>
        <taxon>Tracheophyta</taxon>
        <taxon>Spermatophyta</taxon>
        <taxon>Magnoliopsida</taxon>
        <taxon>eudicotyledons</taxon>
        <taxon>Gunneridae</taxon>
        <taxon>Pentapetalae</taxon>
        <taxon>rosids</taxon>
        <taxon>fabids</taxon>
        <taxon>Fabales</taxon>
        <taxon>Fabaceae</taxon>
        <taxon>Papilionoideae</taxon>
        <taxon>50 kb inversion clade</taxon>
        <taxon>NPAAA clade</taxon>
        <taxon>indigoferoid/millettioid clade</taxon>
        <taxon>Phaseoleae</taxon>
        <taxon>Mucuna</taxon>
    </lineage>
</organism>
<comment type="caution">
    <text evidence="1">The sequence shown here is derived from an EMBL/GenBank/DDBJ whole genome shotgun (WGS) entry which is preliminary data.</text>
</comment>
<dbReference type="PANTHER" id="PTHR35046">
    <property type="entry name" value="ZINC KNUCKLE (CCHC-TYPE) FAMILY PROTEIN"/>
    <property type="match status" value="1"/>
</dbReference>
<dbReference type="EMBL" id="QJKJ01005421">
    <property type="protein sequence ID" value="RDX90356.1"/>
    <property type="molecule type" value="Genomic_DNA"/>
</dbReference>
<name>A0A371GIJ9_MUCPR</name>
<sequence>MFTISMIDFYTSLPIPNIPWIDLSIDFVLGLPRSKSRKDCIFMVVDRFSRMTHFIPYHKVDNACLVANLFLKEVIRLHGLPITIVLYKDSKFLNHF</sequence>
<dbReference type="SUPFAM" id="SSF53098">
    <property type="entry name" value="Ribonuclease H-like"/>
    <property type="match status" value="1"/>
</dbReference>
<dbReference type="AlphaFoldDB" id="A0A371GIJ9"/>
<gene>
    <name evidence="1" type="ORF">CR513_27795</name>
</gene>
<dbReference type="Proteomes" id="UP000257109">
    <property type="component" value="Unassembled WGS sequence"/>
</dbReference>
<reference evidence="1" key="1">
    <citation type="submission" date="2018-05" db="EMBL/GenBank/DDBJ databases">
        <title>Draft genome of Mucuna pruriens seed.</title>
        <authorList>
            <person name="Nnadi N.E."/>
            <person name="Vos R."/>
            <person name="Hasami M.H."/>
            <person name="Devisetty U.K."/>
            <person name="Aguiy J.C."/>
        </authorList>
    </citation>
    <scope>NUCLEOTIDE SEQUENCE [LARGE SCALE GENOMIC DNA]</scope>
    <source>
        <strain evidence="1">JCA_2017</strain>
    </source>
</reference>
<feature type="non-terminal residue" evidence="1">
    <location>
        <position position="1"/>
    </location>
</feature>
<dbReference type="PANTHER" id="PTHR35046:SF9">
    <property type="entry name" value="RNA-DIRECTED DNA POLYMERASE"/>
    <property type="match status" value="1"/>
</dbReference>
<dbReference type="InterPro" id="IPR036397">
    <property type="entry name" value="RNaseH_sf"/>
</dbReference>
<proteinExistence type="predicted"/>
<dbReference type="STRING" id="157652.A0A371GIJ9"/>